<dbReference type="EMBL" id="JABCUS010000004">
    <property type="protein sequence ID" value="NMX02907.1"/>
    <property type="molecule type" value="Genomic_DNA"/>
</dbReference>
<evidence type="ECO:0000256" key="8">
    <source>
        <dbReference type="SAM" id="MobiDB-lite"/>
    </source>
</evidence>
<name>A0A378PDH1_9ACTO</name>
<dbReference type="Proteomes" id="UP000575397">
    <property type="component" value="Unassembled WGS sequence"/>
</dbReference>
<evidence type="ECO:0000256" key="6">
    <source>
        <dbReference type="ARBA" id="ARBA00023010"/>
    </source>
</evidence>
<keyword evidence="3" id="KW-0812">Transmembrane</keyword>
<keyword evidence="4" id="KW-0653">Protein transport</keyword>
<accession>A0A378PDH1</accession>
<feature type="compositionally biased region" description="Basic and acidic residues" evidence="8">
    <location>
        <begin position="140"/>
        <end position="149"/>
    </location>
</feature>
<keyword evidence="5" id="KW-1133">Transmembrane helix</keyword>
<comment type="caution">
    <text evidence="9">The sequence shown here is derived from an EMBL/GenBank/DDBJ whole genome shotgun (WGS) entry which is preliminary data.</text>
</comment>
<sequence>MEFFGISGSELLLILVVGVIIVGPRHAAQGIMWLRQALQYLRRWSAKLREETTAAGSGLKVDLSGFDPSQFNPRHLVKEAVAEEMQLWIKAITTGSSPEVTQLEPGEAPDFTTDSEKPVPESLKLFEPQLRALQALHQQAPHEPDENKLSEGNNSPHPTNPTTTKPDPVNPIDNNAEVGNPTGSSAQTALPEEQEPIVTPPQNQLS</sequence>
<proteinExistence type="predicted"/>
<evidence type="ECO:0000256" key="7">
    <source>
        <dbReference type="ARBA" id="ARBA00023136"/>
    </source>
</evidence>
<evidence type="ECO:0000256" key="3">
    <source>
        <dbReference type="ARBA" id="ARBA00022692"/>
    </source>
</evidence>
<dbReference type="AlphaFoldDB" id="A0A378PDH1"/>
<feature type="region of interest" description="Disordered" evidence="8">
    <location>
        <begin position="138"/>
        <end position="206"/>
    </location>
</feature>
<evidence type="ECO:0000256" key="1">
    <source>
        <dbReference type="ARBA" id="ARBA00004167"/>
    </source>
</evidence>
<feature type="region of interest" description="Disordered" evidence="8">
    <location>
        <begin position="98"/>
        <end position="118"/>
    </location>
</feature>
<evidence type="ECO:0000313" key="10">
    <source>
        <dbReference type="Proteomes" id="UP000575397"/>
    </source>
</evidence>
<comment type="subcellular location">
    <subcellularLocation>
        <location evidence="1">Membrane</location>
        <topology evidence="1">Single-pass membrane protein</topology>
    </subcellularLocation>
</comment>
<organism evidence="9 10">
    <name type="scientific">Mobiluncus mulieris</name>
    <dbReference type="NCBI Taxonomy" id="2052"/>
    <lineage>
        <taxon>Bacteria</taxon>
        <taxon>Bacillati</taxon>
        <taxon>Actinomycetota</taxon>
        <taxon>Actinomycetes</taxon>
        <taxon>Actinomycetales</taxon>
        <taxon>Actinomycetaceae</taxon>
        <taxon>Mobiluncus</taxon>
    </lineage>
</organism>
<feature type="compositionally biased region" description="Low complexity" evidence="8">
    <location>
        <begin position="153"/>
        <end position="171"/>
    </location>
</feature>
<gene>
    <name evidence="9" type="ORF">HHJ77_02890</name>
</gene>
<keyword evidence="7" id="KW-0472">Membrane</keyword>
<evidence type="ECO:0000256" key="5">
    <source>
        <dbReference type="ARBA" id="ARBA00022989"/>
    </source>
</evidence>
<evidence type="ECO:0000313" key="9">
    <source>
        <dbReference type="EMBL" id="NMX02907.1"/>
    </source>
</evidence>
<keyword evidence="2" id="KW-0813">Transport</keyword>
<keyword evidence="6" id="KW-0811">Translocation</keyword>
<evidence type="ECO:0000256" key="4">
    <source>
        <dbReference type="ARBA" id="ARBA00022927"/>
    </source>
</evidence>
<dbReference type="InterPro" id="IPR003369">
    <property type="entry name" value="TatA/B/E"/>
</dbReference>
<dbReference type="RefSeq" id="WP_114990433.1">
    <property type="nucleotide sequence ID" value="NZ_JABCUQ010000012.1"/>
</dbReference>
<reference evidence="9 10" key="1">
    <citation type="submission" date="2020-04" db="EMBL/GenBank/DDBJ databases">
        <title>Antimicrobial susceptibility and clonality of vaginal-derived multi-drug resistant Mobiluncus isolates in China.</title>
        <authorList>
            <person name="Zhang X."/>
        </authorList>
    </citation>
    <scope>NUCLEOTIDE SEQUENCE [LARGE SCALE GENOMIC DNA]</scope>
    <source>
        <strain evidence="9 10">12</strain>
    </source>
</reference>
<dbReference type="Pfam" id="PF02416">
    <property type="entry name" value="TatA_B_E"/>
    <property type="match status" value="1"/>
</dbReference>
<protein>
    <submittedName>
        <fullName evidence="9">Uncharacterized protein</fullName>
    </submittedName>
</protein>
<evidence type="ECO:0000256" key="2">
    <source>
        <dbReference type="ARBA" id="ARBA00022448"/>
    </source>
</evidence>